<keyword evidence="2" id="KW-1185">Reference proteome</keyword>
<gene>
    <name evidence="1" type="ORF">IP90_02748</name>
</gene>
<name>A0A562L0X9_9GAMM</name>
<proteinExistence type="predicted"/>
<accession>A0A562L0X9</accession>
<sequence length="41" mass="4597">MRKSNDLNEGRLVPSVANPLGRNRFNCLSADYYRGLATEVV</sequence>
<organism evidence="1 2">
    <name type="scientific">Luteimonas cucumeris</name>
    <dbReference type="NCBI Taxonomy" id="985012"/>
    <lineage>
        <taxon>Bacteria</taxon>
        <taxon>Pseudomonadati</taxon>
        <taxon>Pseudomonadota</taxon>
        <taxon>Gammaproteobacteria</taxon>
        <taxon>Lysobacterales</taxon>
        <taxon>Lysobacteraceae</taxon>
        <taxon>Luteimonas</taxon>
    </lineage>
</organism>
<evidence type="ECO:0000313" key="2">
    <source>
        <dbReference type="Proteomes" id="UP000315167"/>
    </source>
</evidence>
<dbReference type="EMBL" id="VLKN01000006">
    <property type="protein sequence ID" value="TWI01124.1"/>
    <property type="molecule type" value="Genomic_DNA"/>
</dbReference>
<dbReference type="AlphaFoldDB" id="A0A562L0X9"/>
<evidence type="ECO:0000313" key="1">
    <source>
        <dbReference type="EMBL" id="TWI01124.1"/>
    </source>
</evidence>
<reference evidence="1 2" key="1">
    <citation type="journal article" date="2015" name="Stand. Genomic Sci.">
        <title>Genomic Encyclopedia of Bacterial and Archaeal Type Strains, Phase III: the genomes of soil and plant-associated and newly described type strains.</title>
        <authorList>
            <person name="Whitman W.B."/>
            <person name="Woyke T."/>
            <person name="Klenk H.P."/>
            <person name="Zhou Y."/>
            <person name="Lilburn T.G."/>
            <person name="Beck B.J."/>
            <person name="De Vos P."/>
            <person name="Vandamme P."/>
            <person name="Eisen J.A."/>
            <person name="Garrity G."/>
            <person name="Hugenholtz P."/>
            <person name="Kyrpides N.C."/>
        </authorList>
    </citation>
    <scope>NUCLEOTIDE SEQUENCE [LARGE SCALE GENOMIC DNA]</scope>
    <source>
        <strain evidence="1 2">CGMCC 1.10821</strain>
    </source>
</reference>
<comment type="caution">
    <text evidence="1">The sequence shown here is derived from an EMBL/GenBank/DDBJ whole genome shotgun (WGS) entry which is preliminary data.</text>
</comment>
<protein>
    <submittedName>
        <fullName evidence="1">Uncharacterized protein</fullName>
    </submittedName>
</protein>
<dbReference type="Proteomes" id="UP000315167">
    <property type="component" value="Unassembled WGS sequence"/>
</dbReference>